<name>A0A6C0JLX6_9ZZZZ</name>
<proteinExistence type="predicted"/>
<dbReference type="InterPro" id="IPR057191">
    <property type="entry name" value="DUF7869"/>
</dbReference>
<dbReference type="PANTHER" id="PTHR33153:SF3">
    <property type="entry name" value="TRAFFICKING PROTEIN PARTICLE COMPLEX SUBUNIT 11 DOMAIN-CONTAINING PROTEIN"/>
    <property type="match status" value="1"/>
</dbReference>
<reference evidence="2" key="1">
    <citation type="journal article" date="2020" name="Nature">
        <title>Giant virus diversity and host interactions through global metagenomics.</title>
        <authorList>
            <person name="Schulz F."/>
            <person name="Roux S."/>
            <person name="Paez-Espino D."/>
            <person name="Jungbluth S."/>
            <person name="Walsh D.A."/>
            <person name="Denef V.J."/>
            <person name="McMahon K.D."/>
            <person name="Konstantinidis K.T."/>
            <person name="Eloe-Fadrosh E.A."/>
            <person name="Kyrpides N.C."/>
            <person name="Woyke T."/>
        </authorList>
    </citation>
    <scope>NUCLEOTIDE SEQUENCE</scope>
    <source>
        <strain evidence="2">GVMAG-S-1035315-10</strain>
    </source>
</reference>
<dbReference type="AlphaFoldDB" id="A0A6C0JLX6"/>
<dbReference type="EMBL" id="MN740661">
    <property type="protein sequence ID" value="QHU06672.1"/>
    <property type="molecule type" value="Genomic_DNA"/>
</dbReference>
<evidence type="ECO:0000313" key="2">
    <source>
        <dbReference type="EMBL" id="QHU06672.1"/>
    </source>
</evidence>
<evidence type="ECO:0000259" key="1">
    <source>
        <dbReference type="Pfam" id="PF25273"/>
    </source>
</evidence>
<feature type="domain" description="DUF7869" evidence="1">
    <location>
        <begin position="19"/>
        <end position="188"/>
    </location>
</feature>
<organism evidence="2">
    <name type="scientific">viral metagenome</name>
    <dbReference type="NCBI Taxonomy" id="1070528"/>
    <lineage>
        <taxon>unclassified sequences</taxon>
        <taxon>metagenomes</taxon>
        <taxon>organismal metagenomes</taxon>
    </lineage>
</organism>
<dbReference type="PANTHER" id="PTHR33153">
    <property type="entry name" value="MYND-TYPE DOMAIN-CONTAINING PROTEIN"/>
    <property type="match status" value="1"/>
</dbReference>
<protein>
    <recommendedName>
        <fullName evidence="1">DUF7869 domain-containing protein</fullName>
    </recommendedName>
</protein>
<accession>A0A6C0JLX6</accession>
<sequence length="231" mass="26176">MAQNHMMLPWLGNLAQPKACLPQKMTAVLCHNRCFVGYRFFHNVGGGANASIYCMLRTLERIKEAEGKLPEVFYYQVDGGSENSNLATLGYCEFIVAQRLVDKIVITRLLVGHTHCDIDAFFGVIWKKIRDATILTPHQYEEAIKEALASVGIPIIVEDVFVVPDFQAYINPHLLDITQAFKQQYTKLQWIFEYVGYCEACSDRTSPLCKACAEFPNGVKVNKPCHRHICK</sequence>
<dbReference type="Pfam" id="PF25273">
    <property type="entry name" value="DUF7869"/>
    <property type="match status" value="1"/>
</dbReference>